<feature type="transmembrane region" description="Helical" evidence="6">
    <location>
        <begin position="259"/>
        <end position="278"/>
    </location>
</feature>
<feature type="transmembrane region" description="Helical" evidence="6">
    <location>
        <begin position="12"/>
        <end position="28"/>
    </location>
</feature>
<feature type="transmembrane region" description="Helical" evidence="6">
    <location>
        <begin position="369"/>
        <end position="394"/>
    </location>
</feature>
<sequence>MKKRQIPHTFTIVFYIIIFCALLTWFVPGGKYVEQIAPNGDKTMVYQQVESIPQTWQVLSAFFEGFVDKADIIIFILIIGGAFWIVNDSKAFDIGTVGFLRKARRLENNRMLRRIGVDNFIITSIMLLFSVFGAVFGMSEETIAFTIILVPMAISMGYDSITGVSMVFVAAALGFAGAILNPFTIGIAQGLAGIPLFSGIEYRIFCWIIINIAGFTWILRYANRVKKNPQLSLVYEEDQYWRDLHENGSPEFTYHTPRIAWISFGITSVILILFSIAYPTSSLQIGNAVINGLPAIPVLTGLFIVSSVFALRKTVHLYILNLLFFTIFFLITGVMGYGWYIMEIATLFLAMGLAAGIANNKSPNELVQIFLAGCKDIMSAALVVGMAGGIIVILQKGMIIDTILHSLAEKMSGMGQIATVEMMYVIQNLINLVIPSGSAKAALTIPIMAPFSDLIGLSKQATVMAFQFGDGFTNMITPTSGVLMAVLGVSRIPYDKWVRWSWKFILFLILLGAILLLPTVLIPMNGF</sequence>
<feature type="transmembrane region" description="Helical" evidence="6">
    <location>
        <begin position="504"/>
        <end position="524"/>
    </location>
</feature>
<keyword evidence="5 6" id="KW-0472">Membrane</keyword>
<evidence type="ECO:0000313" key="7">
    <source>
        <dbReference type="EMBL" id="SKB46498.1"/>
    </source>
</evidence>
<feature type="transmembrane region" description="Helical" evidence="6">
    <location>
        <begin position="290"/>
        <end position="311"/>
    </location>
</feature>
<accession>A0A1T5BGX6</accession>
<name>A0A1T5BGX6_9BACT</name>
<dbReference type="GO" id="GO:0005886">
    <property type="term" value="C:plasma membrane"/>
    <property type="evidence" value="ECO:0007669"/>
    <property type="project" value="UniProtKB-SubCell"/>
</dbReference>
<evidence type="ECO:0000256" key="4">
    <source>
        <dbReference type="ARBA" id="ARBA00022989"/>
    </source>
</evidence>
<feature type="transmembrane region" description="Helical" evidence="6">
    <location>
        <begin position="115"/>
        <end position="136"/>
    </location>
</feature>
<evidence type="ECO:0000256" key="3">
    <source>
        <dbReference type="ARBA" id="ARBA00022692"/>
    </source>
</evidence>
<feature type="transmembrane region" description="Helical" evidence="6">
    <location>
        <begin position="142"/>
        <end position="161"/>
    </location>
</feature>
<feature type="transmembrane region" description="Helical" evidence="6">
    <location>
        <begin position="318"/>
        <end position="342"/>
    </location>
</feature>
<dbReference type="EMBL" id="FUYQ01000007">
    <property type="protein sequence ID" value="SKB46498.1"/>
    <property type="molecule type" value="Genomic_DNA"/>
</dbReference>
<comment type="subcellular location">
    <subcellularLocation>
        <location evidence="1">Cell membrane</location>
        <topology evidence="1">Multi-pass membrane protein</topology>
    </subcellularLocation>
</comment>
<dbReference type="InterPro" id="IPR018385">
    <property type="entry name" value="C4_dicarb_anaerob_car-like"/>
</dbReference>
<organism evidence="7 8">
    <name type="scientific">Parabacteroides chartae</name>
    <dbReference type="NCBI Taxonomy" id="1037355"/>
    <lineage>
        <taxon>Bacteria</taxon>
        <taxon>Pseudomonadati</taxon>
        <taxon>Bacteroidota</taxon>
        <taxon>Bacteroidia</taxon>
        <taxon>Bacteroidales</taxon>
        <taxon>Tannerellaceae</taxon>
        <taxon>Parabacteroides</taxon>
    </lineage>
</organism>
<evidence type="ECO:0000256" key="2">
    <source>
        <dbReference type="ARBA" id="ARBA00022475"/>
    </source>
</evidence>
<evidence type="ECO:0000256" key="6">
    <source>
        <dbReference type="SAM" id="Phobius"/>
    </source>
</evidence>
<dbReference type="PANTHER" id="PTHR43652">
    <property type="entry name" value="BASIC AMINO ACID ANTIPORTER YFCC-RELATED"/>
    <property type="match status" value="1"/>
</dbReference>
<feature type="transmembrane region" description="Helical" evidence="6">
    <location>
        <begin position="168"/>
        <end position="188"/>
    </location>
</feature>
<gene>
    <name evidence="7" type="ORF">SAMN05660349_01287</name>
</gene>
<feature type="transmembrane region" description="Helical" evidence="6">
    <location>
        <begin position="471"/>
        <end position="492"/>
    </location>
</feature>
<evidence type="ECO:0000256" key="1">
    <source>
        <dbReference type="ARBA" id="ARBA00004651"/>
    </source>
</evidence>
<keyword evidence="2" id="KW-1003">Cell membrane</keyword>
<proteinExistence type="predicted"/>
<feature type="transmembrane region" description="Helical" evidence="6">
    <location>
        <begin position="429"/>
        <end position="451"/>
    </location>
</feature>
<keyword evidence="8" id="KW-1185">Reference proteome</keyword>
<evidence type="ECO:0000313" key="8">
    <source>
        <dbReference type="Proteomes" id="UP000190852"/>
    </source>
</evidence>
<keyword evidence="3 6" id="KW-0812">Transmembrane</keyword>
<keyword evidence="4 6" id="KW-1133">Transmembrane helix</keyword>
<dbReference type="InterPro" id="IPR051679">
    <property type="entry name" value="DASS-Related_Transporters"/>
</dbReference>
<dbReference type="Proteomes" id="UP000190852">
    <property type="component" value="Unassembled WGS sequence"/>
</dbReference>
<reference evidence="8" key="1">
    <citation type="submission" date="2017-02" db="EMBL/GenBank/DDBJ databases">
        <authorList>
            <person name="Varghese N."/>
            <person name="Submissions S."/>
        </authorList>
    </citation>
    <scope>NUCLEOTIDE SEQUENCE [LARGE SCALE GENOMIC DNA]</scope>
    <source>
        <strain evidence="8">DSM 24967</strain>
    </source>
</reference>
<dbReference type="RefSeq" id="WP_079682908.1">
    <property type="nucleotide sequence ID" value="NZ_FUYQ01000007.1"/>
</dbReference>
<dbReference type="Pfam" id="PF03606">
    <property type="entry name" value="DcuC"/>
    <property type="match status" value="1"/>
</dbReference>
<protein>
    <submittedName>
        <fullName evidence="7">Uncharacterized membrane protein YfcC, ion transporter superfamily</fullName>
    </submittedName>
</protein>
<dbReference type="PANTHER" id="PTHR43652:SF2">
    <property type="entry name" value="BASIC AMINO ACID ANTIPORTER YFCC-RELATED"/>
    <property type="match status" value="1"/>
</dbReference>
<feature type="transmembrane region" description="Helical" evidence="6">
    <location>
        <begin position="72"/>
        <end position="94"/>
    </location>
</feature>
<feature type="transmembrane region" description="Helical" evidence="6">
    <location>
        <begin position="200"/>
        <end position="219"/>
    </location>
</feature>
<evidence type="ECO:0000256" key="5">
    <source>
        <dbReference type="ARBA" id="ARBA00023136"/>
    </source>
</evidence>
<dbReference type="AlphaFoldDB" id="A0A1T5BGX6"/>